<keyword evidence="2" id="KW-0813">Transport</keyword>
<evidence type="ECO:0000259" key="7">
    <source>
        <dbReference type="Pfam" id="PF00593"/>
    </source>
</evidence>
<proteinExistence type="predicted"/>
<evidence type="ECO:0000256" key="3">
    <source>
        <dbReference type="ARBA" id="ARBA00022692"/>
    </source>
</evidence>
<evidence type="ECO:0000256" key="5">
    <source>
        <dbReference type="ARBA" id="ARBA00023136"/>
    </source>
</evidence>
<dbReference type="AlphaFoldDB" id="A0A1W1C2F6"/>
<keyword evidence="4" id="KW-0798">TonB box</keyword>
<keyword evidence="6" id="KW-0998">Cell outer membrane</keyword>
<keyword evidence="3" id="KW-0812">Transmembrane</keyword>
<dbReference type="Gene3D" id="2.40.170.20">
    <property type="entry name" value="TonB-dependent receptor, beta-barrel domain"/>
    <property type="match status" value="1"/>
</dbReference>
<accession>A0A1W1C2F6</accession>
<evidence type="ECO:0000259" key="8">
    <source>
        <dbReference type="Pfam" id="PF07715"/>
    </source>
</evidence>
<keyword evidence="9" id="KW-0675">Receptor</keyword>
<evidence type="ECO:0000256" key="6">
    <source>
        <dbReference type="ARBA" id="ARBA00023237"/>
    </source>
</evidence>
<dbReference type="InterPro" id="IPR036942">
    <property type="entry name" value="Beta-barrel_TonB_sf"/>
</dbReference>
<dbReference type="InterPro" id="IPR012910">
    <property type="entry name" value="Plug_dom"/>
</dbReference>
<reference evidence="9" key="1">
    <citation type="submission" date="2016-10" db="EMBL/GenBank/DDBJ databases">
        <authorList>
            <person name="de Groot N.N."/>
        </authorList>
    </citation>
    <scope>NUCLEOTIDE SEQUENCE</scope>
</reference>
<evidence type="ECO:0000256" key="2">
    <source>
        <dbReference type="ARBA" id="ARBA00022448"/>
    </source>
</evidence>
<feature type="domain" description="TonB-dependent receptor plug" evidence="8">
    <location>
        <begin position="29"/>
        <end position="124"/>
    </location>
</feature>
<dbReference type="PANTHER" id="PTHR30069:SF49">
    <property type="entry name" value="OUTER MEMBRANE PROTEIN C"/>
    <property type="match status" value="1"/>
</dbReference>
<name>A0A1W1C2F6_9ZZZZ</name>
<evidence type="ECO:0000256" key="4">
    <source>
        <dbReference type="ARBA" id="ARBA00023077"/>
    </source>
</evidence>
<protein>
    <submittedName>
        <fullName evidence="9">TonB-dependent receptor</fullName>
    </submittedName>
</protein>
<keyword evidence="5" id="KW-0472">Membrane</keyword>
<organism evidence="9">
    <name type="scientific">hydrothermal vent metagenome</name>
    <dbReference type="NCBI Taxonomy" id="652676"/>
    <lineage>
        <taxon>unclassified sequences</taxon>
        <taxon>metagenomes</taxon>
        <taxon>ecological metagenomes</taxon>
    </lineage>
</organism>
<evidence type="ECO:0000256" key="1">
    <source>
        <dbReference type="ARBA" id="ARBA00004571"/>
    </source>
</evidence>
<dbReference type="GO" id="GO:0009279">
    <property type="term" value="C:cell outer membrane"/>
    <property type="evidence" value="ECO:0007669"/>
    <property type="project" value="UniProtKB-SubCell"/>
</dbReference>
<feature type="domain" description="TonB-dependent receptor-like beta-barrel" evidence="7">
    <location>
        <begin position="236"/>
        <end position="638"/>
    </location>
</feature>
<dbReference type="Gene3D" id="2.170.130.10">
    <property type="entry name" value="TonB-dependent receptor, plug domain"/>
    <property type="match status" value="1"/>
</dbReference>
<gene>
    <name evidence="9" type="ORF">MNB_SV-12-1240</name>
</gene>
<dbReference type="InterPro" id="IPR037066">
    <property type="entry name" value="Plug_dom_sf"/>
</dbReference>
<dbReference type="EMBL" id="FPHE01000094">
    <property type="protein sequence ID" value="SFV59897.1"/>
    <property type="molecule type" value="Genomic_DNA"/>
</dbReference>
<dbReference type="PANTHER" id="PTHR30069">
    <property type="entry name" value="TONB-DEPENDENT OUTER MEMBRANE RECEPTOR"/>
    <property type="match status" value="1"/>
</dbReference>
<dbReference type="GO" id="GO:0015344">
    <property type="term" value="F:siderophore uptake transmembrane transporter activity"/>
    <property type="evidence" value="ECO:0007669"/>
    <property type="project" value="TreeGrafter"/>
</dbReference>
<dbReference type="InterPro" id="IPR000531">
    <property type="entry name" value="Beta-barrel_TonB"/>
</dbReference>
<comment type="subcellular location">
    <subcellularLocation>
        <location evidence="1">Cell outer membrane</location>
        <topology evidence="1">Multi-pass membrane protein</topology>
    </subcellularLocation>
</comment>
<dbReference type="GO" id="GO:0044718">
    <property type="term" value="P:siderophore transmembrane transport"/>
    <property type="evidence" value="ECO:0007669"/>
    <property type="project" value="TreeGrafter"/>
</dbReference>
<dbReference type="SUPFAM" id="SSF56935">
    <property type="entry name" value="Porins"/>
    <property type="match status" value="1"/>
</dbReference>
<dbReference type="PROSITE" id="PS52016">
    <property type="entry name" value="TONB_DEPENDENT_REC_3"/>
    <property type="match status" value="1"/>
</dbReference>
<dbReference type="InterPro" id="IPR039426">
    <property type="entry name" value="TonB-dep_rcpt-like"/>
</dbReference>
<dbReference type="Pfam" id="PF00593">
    <property type="entry name" value="TonB_dep_Rec_b-barrel"/>
    <property type="match status" value="1"/>
</dbReference>
<sequence>MRKSIYLSLVCIVSLQASEQLADINVTERTPVNTKVVKNVSGEEVKSADLADALSRKVPSVSLIRRSWIANDITLRGQKRDNINVTIDGAKICGACVNRMDPPISHVVTHAIDDIEIKEGPFDVEEFGTLSGSVKVTTLKPSKEITGEISLNGGSFGYKKASGTISGGTDKVRLLFSASTEEGEQYEDGNGDNFSEQLANYTEGNPNTAKFNYAPEYKDMDAFKKSMYMGKVFVDITDDQELKFSYTANRSKDVLYPSSKMDADYDDSDMLNLEYSINNLSSFSKKLEFQLYNSEVDHPMSTRYRAIAKGSGKYMTHHLTTEMRGAKLKNSTDAFGGELTYGVDTSQRNWDGEYTVTTLDGSKPVMTIGKSIDDVDTENVGIFFKGKKSFGAVEVEAGARYDDTSIDTASTTEKDRDYKSSSASLFATYKANKDTKLFAGVGKSNRVPDARELYNVKYNTKIKPPKRVLNGNPSLNQTTNYELDIGVERYLPNGQIKFKTFYSKLKDYIYYNGSLKKNNFENIDATIYGAELSGTYLATDSLYFDAGLSYKKGEKDTMTTGQRDKDLADISPLKLNASVTYDYDDSGNMQLSFVAVDDWKDIDSDNGEQKLAGYGVVNFKTSREFDNGLILLFGVDNLFDKTYATTNTYKDLILMTDGSDTMLINEPGRYMYLNATYQF</sequence>
<dbReference type="Pfam" id="PF07715">
    <property type="entry name" value="Plug"/>
    <property type="match status" value="1"/>
</dbReference>
<evidence type="ECO:0000313" key="9">
    <source>
        <dbReference type="EMBL" id="SFV59897.1"/>
    </source>
</evidence>